<dbReference type="InterPro" id="IPR037002">
    <property type="entry name" value="Microviridae_protein_F_sf"/>
</dbReference>
<sequence length="529" mass="59505">MKSIMVNQFKQLPDVHFSRNTFNTTFSHLTTLDAGLLYPVGRLEVSPGETIKCTPSLFGRINTMIVPSYVNIYADIHFWYVPNRLVFDDWGTFMGETFNPYGGEKTDPDSVLMPICEAPTGGFPRYGVADYMGVPPAIDKLWMDANYLRAYNLIWNCFYRSETLQEPVLVKRDAGPDDYSLYNLLPRGKRFDYFTSCLPEPQRGESVYLPLGTTAPVMMDTTKTLPITWNTGSSLVGGNANQYGAIQKPGNSNGLIGADHHSSGPVISTNLTADLTTAAGTTIQAFRNLVALNQFLERENRYGNRLQEIIYGHYGVEAPDNRLQLPEYLGGDTIRLNVSSVPQTSASSSDVTPQGNLSAYGVLANTGGGFYRSFVEHGVILCLLSIRADLQYQQGLDRKLRRRKKLDYFFPEFAGISDQEVYNYEIYADGTQDDMEVFGYNERYAEYRFNTSYVSGKMRTSDPQSLDIWHAAQYFKNRPQLNSEFIVEDPPIDRLIAVQDEPQFTVDCLFEVESTLALPLYGIPGLERL</sequence>
<keyword evidence="4" id="KW-0167">Capsid protein</keyword>
<dbReference type="InterPro" id="IPR016184">
    <property type="entry name" value="Capsid/spike_ssDNA_virus"/>
</dbReference>
<evidence type="ECO:0000256" key="1">
    <source>
        <dbReference type="ARBA" id="ARBA00004328"/>
    </source>
</evidence>
<protein>
    <submittedName>
        <fullName evidence="6">Major capsid protein</fullName>
    </submittedName>
</protein>
<dbReference type="GO" id="GO:0005198">
    <property type="term" value="F:structural molecule activity"/>
    <property type="evidence" value="ECO:0007669"/>
    <property type="project" value="InterPro"/>
</dbReference>
<dbReference type="InterPro" id="IPR003514">
    <property type="entry name" value="Microviridae_protein_F"/>
</dbReference>
<comment type="similarity">
    <text evidence="2">Belongs to the microviridae F protein family.</text>
</comment>
<keyword evidence="5" id="KW-0946">Virion</keyword>
<dbReference type="GO" id="GO:0039615">
    <property type="term" value="C:T=1 icosahedral viral capsid"/>
    <property type="evidence" value="ECO:0007669"/>
    <property type="project" value="UniProtKB-KW"/>
</dbReference>
<dbReference type="Pfam" id="PF02305">
    <property type="entry name" value="Phage_F"/>
    <property type="match status" value="1"/>
</dbReference>
<keyword evidence="3" id="KW-1140">T=1 icosahedral capsid protein</keyword>
<proteinExistence type="inferred from homology"/>
<evidence type="ECO:0000256" key="4">
    <source>
        <dbReference type="ARBA" id="ARBA00022561"/>
    </source>
</evidence>
<evidence type="ECO:0000313" key="6">
    <source>
        <dbReference type="EMBL" id="UPW41966.1"/>
    </source>
</evidence>
<comment type="subcellular location">
    <subcellularLocation>
        <location evidence="1">Virion</location>
    </subcellularLocation>
</comment>
<evidence type="ECO:0000256" key="3">
    <source>
        <dbReference type="ARBA" id="ARBA00022431"/>
    </source>
</evidence>
<accession>A0A976R5K5</accession>
<dbReference type="Gene3D" id="2.60.169.10">
    <property type="entry name" value="Microviridae F protein"/>
    <property type="match status" value="2"/>
</dbReference>
<organism evidence="6">
    <name type="scientific">Dipodfec virus RodF1_53</name>
    <dbReference type="NCBI Taxonomy" id="2929302"/>
    <lineage>
        <taxon>Viruses</taxon>
        <taxon>Monodnaviria</taxon>
        <taxon>Sangervirae</taxon>
        <taxon>Phixviricota</taxon>
        <taxon>Malgrandaviricetes</taxon>
        <taxon>Petitvirales</taxon>
        <taxon>Microviridae</taxon>
    </lineage>
</organism>
<name>A0A976R5K5_9VIRU</name>
<evidence type="ECO:0000256" key="5">
    <source>
        <dbReference type="ARBA" id="ARBA00022844"/>
    </source>
</evidence>
<reference evidence="6" key="1">
    <citation type="submission" date="2022-02" db="EMBL/GenBank/DDBJ databases">
        <title>Towards deciphering the DNA virus diversity associated with rodent species in the families Cricetidae and Heteromyidae.</title>
        <authorList>
            <person name="Lund M."/>
            <person name="Larsen B.B."/>
            <person name="Gryseels S."/>
            <person name="Kraberger S."/>
            <person name="Rowsey D.M."/>
            <person name="Steger L."/>
            <person name="Yule K.M."/>
            <person name="Upham N.S."/>
            <person name="Worobey M."/>
            <person name="Van Doorslaer K."/>
            <person name="Varsani A."/>
        </authorList>
    </citation>
    <scope>NUCLEOTIDE SEQUENCE</scope>
    <source>
        <strain evidence="6">NeonRodF1_53</strain>
    </source>
</reference>
<dbReference type="SUPFAM" id="SSF88645">
    <property type="entry name" value="ssDNA viruses"/>
    <property type="match status" value="1"/>
</dbReference>
<evidence type="ECO:0000256" key="2">
    <source>
        <dbReference type="ARBA" id="ARBA00009963"/>
    </source>
</evidence>
<dbReference type="EMBL" id="OM869702">
    <property type="protein sequence ID" value="UPW41966.1"/>
    <property type="molecule type" value="Genomic_DNA"/>
</dbReference>